<keyword evidence="1" id="KW-1133">Transmembrane helix</keyword>
<dbReference type="KEGG" id="vg:22921838"/>
<evidence type="ECO:0000256" key="1">
    <source>
        <dbReference type="SAM" id="Phobius"/>
    </source>
</evidence>
<proteinExistence type="predicted"/>
<name>A0A0B4VFY8_9VIRU</name>
<evidence type="ECO:0000313" key="2">
    <source>
        <dbReference type="EMBL" id="AJD20184.1"/>
    </source>
</evidence>
<gene>
    <name evidence="2" type="ORF">TONV_124</name>
</gene>
<feature type="transmembrane region" description="Helical" evidence="1">
    <location>
        <begin position="6"/>
        <end position="26"/>
    </location>
</feature>
<accession>A0A0B4VFY8</accession>
<keyword evidence="1" id="KW-0812">Transmembrane</keyword>
<dbReference type="EMBL" id="KM610234">
    <property type="protein sequence ID" value="AJD20184.1"/>
    <property type="molecule type" value="Genomic_DNA"/>
</dbReference>
<dbReference type="RefSeq" id="YP_009116771.1">
    <property type="nucleotide sequence ID" value="NC_026242.1"/>
</dbReference>
<protein>
    <submittedName>
        <fullName evidence="2">Uncharacterized protein</fullName>
    </submittedName>
</protein>
<dbReference type="GeneID" id="22921838"/>
<keyword evidence="1" id="KW-0472">Membrane</keyword>
<reference evidence="2 3" key="1">
    <citation type="journal article" date="2015" name="J. Virol.">
        <title>The genome of the nucleopolyhedrosis-causing virus from Tipula oleracea sheds new light on the Nudiviridae family.</title>
        <authorList>
            <person name="Bezier A."/>
            <person name="Theze J."/>
            <person name="Gavory F."/>
            <person name="Gaillard J."/>
            <person name="Poulain J."/>
            <person name="Drezen J.M."/>
            <person name="Herniou E.A."/>
        </authorList>
    </citation>
    <scope>NUCLEOTIDE SEQUENCE [LARGE SCALE GENOMIC DNA]</scope>
    <source>
        <strain evidence="2">35</strain>
    </source>
</reference>
<dbReference type="Proteomes" id="UP000201058">
    <property type="component" value="Segment"/>
</dbReference>
<evidence type="ECO:0000313" key="3">
    <source>
        <dbReference type="Proteomes" id="UP000201058"/>
    </source>
</evidence>
<keyword evidence="3" id="KW-1185">Reference proteome</keyword>
<organism evidence="2 3">
    <name type="scientific">Tipula oleracea nudivirus</name>
    <dbReference type="NCBI Taxonomy" id="1546257"/>
    <lineage>
        <taxon>Viruses</taxon>
        <taxon>Viruses incertae sedis</taxon>
        <taxon>Naldaviricetes</taxon>
        <taxon>Lefavirales</taxon>
        <taxon>Nudiviridae</taxon>
        <taxon>Deltanudivirus</taxon>
        <taxon>Deltanudivirus tipoleraceae</taxon>
    </lineage>
</organism>
<sequence length="180" mass="21271">MSYSFVLLFIFSCLCILYFELVFYFVNKIIATMKLYVFLYDTNGVNLNSKYPNFNYDGVYDVFNTKNRIFKKNTNPEIFLEVGNVYINTESENIQQIHVIVKYFADTLSYNVKVDDLIYNILKILYESVKNKMVYIALPYMYHPVVPYLCVNGRLNNSTFDIINKVLENATKDSYKIKFL</sequence>